<keyword evidence="1" id="KW-0812">Transmembrane</keyword>
<name>A0A5B8UUB9_9SPHI</name>
<accession>A0A5B8UUB9</accession>
<keyword evidence="1" id="KW-0472">Membrane</keyword>
<keyword evidence="3" id="KW-1185">Reference proteome</keyword>
<protein>
    <submittedName>
        <fullName evidence="2">Uncharacterized protein</fullName>
    </submittedName>
</protein>
<evidence type="ECO:0000313" key="2">
    <source>
        <dbReference type="EMBL" id="QEC62478.1"/>
    </source>
</evidence>
<evidence type="ECO:0000313" key="3">
    <source>
        <dbReference type="Proteomes" id="UP000321479"/>
    </source>
</evidence>
<organism evidence="2 3">
    <name type="scientific">Mucilaginibacter ginsenosidivorans</name>
    <dbReference type="NCBI Taxonomy" id="398053"/>
    <lineage>
        <taxon>Bacteria</taxon>
        <taxon>Pseudomonadati</taxon>
        <taxon>Bacteroidota</taxon>
        <taxon>Sphingobacteriia</taxon>
        <taxon>Sphingobacteriales</taxon>
        <taxon>Sphingobacteriaceae</taxon>
        <taxon>Mucilaginibacter</taxon>
    </lineage>
</organism>
<keyword evidence="1" id="KW-1133">Transmembrane helix</keyword>
<dbReference type="KEGG" id="mgin:FRZ54_07720"/>
<dbReference type="RefSeq" id="WP_147031055.1">
    <property type="nucleotide sequence ID" value="NZ_CP042436.1"/>
</dbReference>
<sequence length="164" mass="17646">MDNLLNPFSWSAYLGTLTLLALAYYAFIARKYYSREIIRLIGRIGQRGVTGQQLPDALRYQAGTGADEQAESSTASAGPVQAAAGPRSATDVLARQLTDCIASAAGMAFSPGTLASRLKTILNCYPHIMAAKERAQVNALIVRQCEETGTALLSESEVDTWWDA</sequence>
<feature type="transmembrane region" description="Helical" evidence="1">
    <location>
        <begin position="12"/>
        <end position="33"/>
    </location>
</feature>
<reference evidence="2 3" key="1">
    <citation type="journal article" date="2017" name="Curr. Microbiol.">
        <title>Mucilaginibacter ginsenosidivorans sp. nov., Isolated from Soil of Ginseng Field.</title>
        <authorList>
            <person name="Kim M.M."/>
            <person name="Siddiqi M.Z."/>
            <person name="Im W.T."/>
        </authorList>
    </citation>
    <scope>NUCLEOTIDE SEQUENCE [LARGE SCALE GENOMIC DNA]</scope>
    <source>
        <strain evidence="2 3">Gsoil 3017</strain>
    </source>
</reference>
<proteinExistence type="predicted"/>
<dbReference type="EMBL" id="CP042436">
    <property type="protein sequence ID" value="QEC62478.1"/>
    <property type="molecule type" value="Genomic_DNA"/>
</dbReference>
<dbReference type="Proteomes" id="UP000321479">
    <property type="component" value="Chromosome"/>
</dbReference>
<evidence type="ECO:0000256" key="1">
    <source>
        <dbReference type="SAM" id="Phobius"/>
    </source>
</evidence>
<gene>
    <name evidence="2" type="ORF">FRZ54_07720</name>
</gene>
<dbReference type="OrthoDB" id="800022at2"/>
<dbReference type="AlphaFoldDB" id="A0A5B8UUB9"/>